<evidence type="ECO:0000313" key="2">
    <source>
        <dbReference type="EMBL" id="MDX8033280.1"/>
    </source>
</evidence>
<keyword evidence="3" id="KW-1185">Reference proteome</keyword>
<keyword evidence="1" id="KW-1133">Transmembrane helix</keyword>
<evidence type="ECO:0000256" key="1">
    <source>
        <dbReference type="SAM" id="Phobius"/>
    </source>
</evidence>
<gene>
    <name evidence="2" type="ORF">SK803_23935</name>
</gene>
<keyword evidence="1" id="KW-0812">Transmembrane</keyword>
<reference evidence="2 3" key="2">
    <citation type="submission" date="2023-11" db="EMBL/GenBank/DDBJ databases">
        <authorList>
            <person name="Lara A.C."/>
            <person name="Chronakova A."/>
        </authorList>
    </citation>
    <scope>NUCLEOTIDE SEQUENCE [LARGE SCALE GENOMIC DNA]</scope>
    <source>
        <strain evidence="2 3">BCCO 10_0856</strain>
    </source>
</reference>
<feature type="transmembrane region" description="Helical" evidence="1">
    <location>
        <begin position="72"/>
        <end position="93"/>
    </location>
</feature>
<comment type="caution">
    <text evidence="2">The sequence shown here is derived from an EMBL/GenBank/DDBJ whole genome shotgun (WGS) entry which is preliminary data.</text>
</comment>
<accession>A0ABU4T588</accession>
<dbReference type="EMBL" id="JAXAVW010000019">
    <property type="protein sequence ID" value="MDX8033280.1"/>
    <property type="molecule type" value="Genomic_DNA"/>
</dbReference>
<dbReference type="Proteomes" id="UP001285521">
    <property type="component" value="Unassembled WGS sequence"/>
</dbReference>
<feature type="transmembrane region" description="Helical" evidence="1">
    <location>
        <begin position="20"/>
        <end position="38"/>
    </location>
</feature>
<sequence length="99" mass="10953">MTSTPRPPFEYDHNIRRYHWAGYVIPAVLVLSSIAGAVKYPSWLWLPPVVCSLGTAFATFRIRSRTSYAQVFVYAATALVLVIVAIVAVNLAMKSAVPR</sequence>
<protein>
    <submittedName>
        <fullName evidence="2">Uncharacterized protein</fullName>
    </submittedName>
</protein>
<name>A0ABU4T588_9PSEU</name>
<feature type="transmembrane region" description="Helical" evidence="1">
    <location>
        <begin position="44"/>
        <end position="60"/>
    </location>
</feature>
<reference evidence="2 3" key="1">
    <citation type="submission" date="2023-11" db="EMBL/GenBank/DDBJ databases">
        <title>Lentzea sokolovensis, sp. nov., Lentzea kristufkii, sp. nov., and Lentzea miocenensis, sp. nov., rare actinobacteria from Sokolov Coal Basin, Miocene lacustrine sediment, Czech Republic.</title>
        <authorList>
            <person name="Lara A."/>
            <person name="Kotroba L."/>
            <person name="Nouioui I."/>
            <person name="Neumann-Schaal M."/>
            <person name="Mast Y."/>
            <person name="Chronakova A."/>
        </authorList>
    </citation>
    <scope>NUCLEOTIDE SEQUENCE [LARGE SCALE GENOMIC DNA]</scope>
    <source>
        <strain evidence="2 3">BCCO 10_0856</strain>
    </source>
</reference>
<proteinExistence type="predicted"/>
<keyword evidence="1" id="KW-0472">Membrane</keyword>
<dbReference type="RefSeq" id="WP_319968304.1">
    <property type="nucleotide sequence ID" value="NZ_JAXAVW010000019.1"/>
</dbReference>
<evidence type="ECO:0000313" key="3">
    <source>
        <dbReference type="Proteomes" id="UP001285521"/>
    </source>
</evidence>
<organism evidence="2 3">
    <name type="scientific">Lentzea miocenica</name>
    <dbReference type="NCBI Taxonomy" id="3095431"/>
    <lineage>
        <taxon>Bacteria</taxon>
        <taxon>Bacillati</taxon>
        <taxon>Actinomycetota</taxon>
        <taxon>Actinomycetes</taxon>
        <taxon>Pseudonocardiales</taxon>
        <taxon>Pseudonocardiaceae</taxon>
        <taxon>Lentzea</taxon>
    </lineage>
</organism>